<reference evidence="1" key="1">
    <citation type="submission" date="2014-09" db="EMBL/GenBank/DDBJ databases">
        <authorList>
            <person name="Magalhaes I.L.F."/>
            <person name="Oliveira U."/>
            <person name="Santos F.R."/>
            <person name="Vidigal T.H.D.A."/>
            <person name="Brescovit A.D."/>
            <person name="Santos A.J."/>
        </authorList>
    </citation>
    <scope>NUCLEOTIDE SEQUENCE</scope>
    <source>
        <tissue evidence="1">Shoot tissue taken approximately 20 cm above the soil surface</tissue>
    </source>
</reference>
<sequence length="38" mass="4611">MEVVYFYFMMISRVTLIHNDYLTIAVKHDSIRHLVLLK</sequence>
<dbReference type="AlphaFoldDB" id="A0A0A8ZYU0"/>
<protein>
    <submittedName>
        <fullName evidence="1">Uncharacterized protein</fullName>
    </submittedName>
</protein>
<evidence type="ECO:0000313" key="1">
    <source>
        <dbReference type="EMBL" id="JAD44539.1"/>
    </source>
</evidence>
<dbReference type="EMBL" id="GBRH01253356">
    <property type="protein sequence ID" value="JAD44539.1"/>
    <property type="molecule type" value="Transcribed_RNA"/>
</dbReference>
<organism evidence="1">
    <name type="scientific">Arundo donax</name>
    <name type="common">Giant reed</name>
    <name type="synonym">Donax arundinaceus</name>
    <dbReference type="NCBI Taxonomy" id="35708"/>
    <lineage>
        <taxon>Eukaryota</taxon>
        <taxon>Viridiplantae</taxon>
        <taxon>Streptophyta</taxon>
        <taxon>Embryophyta</taxon>
        <taxon>Tracheophyta</taxon>
        <taxon>Spermatophyta</taxon>
        <taxon>Magnoliopsida</taxon>
        <taxon>Liliopsida</taxon>
        <taxon>Poales</taxon>
        <taxon>Poaceae</taxon>
        <taxon>PACMAD clade</taxon>
        <taxon>Arundinoideae</taxon>
        <taxon>Arundineae</taxon>
        <taxon>Arundo</taxon>
    </lineage>
</organism>
<accession>A0A0A8ZYU0</accession>
<reference evidence="1" key="2">
    <citation type="journal article" date="2015" name="Data Brief">
        <title>Shoot transcriptome of the giant reed, Arundo donax.</title>
        <authorList>
            <person name="Barrero R.A."/>
            <person name="Guerrero F.D."/>
            <person name="Moolhuijzen P."/>
            <person name="Goolsby J.A."/>
            <person name="Tidwell J."/>
            <person name="Bellgard S.E."/>
            <person name="Bellgard M.I."/>
        </authorList>
    </citation>
    <scope>NUCLEOTIDE SEQUENCE</scope>
    <source>
        <tissue evidence="1">Shoot tissue taken approximately 20 cm above the soil surface</tissue>
    </source>
</reference>
<name>A0A0A8ZYU0_ARUDO</name>
<proteinExistence type="predicted"/>